<dbReference type="EMBL" id="LLXX01000067">
    <property type="protein sequence ID" value="KRR09165.1"/>
    <property type="molecule type" value="Genomic_DNA"/>
</dbReference>
<sequence>MKSLSRILSAAGLAVGLALTGIPANAQQKQAPAAAPALKPASPAALAAAKEILAMKNASAMYASAVPNLVEQTKNVLLQSNLNYQKDLNEVAMIVAKNLAGREKEIGEGMAQVYANEFTEQELKDLVTFYKSPLGQKLLSHEPRAIQFSMSYMNQWAQTFAETVNGQFRAEMKKRGKDI</sequence>
<dbReference type="STRING" id="1518501.CQ10_06200"/>
<protein>
    <recommendedName>
        <fullName evidence="2">DUF2059 domain-containing protein</fullName>
    </recommendedName>
</protein>
<dbReference type="Pfam" id="PF09832">
    <property type="entry name" value="DUF2059"/>
    <property type="match status" value="1"/>
</dbReference>
<dbReference type="RefSeq" id="WP_057850302.1">
    <property type="nucleotide sequence ID" value="NZ_LLXX01000067.1"/>
</dbReference>
<evidence type="ECO:0000313" key="4">
    <source>
        <dbReference type="Proteomes" id="UP000051913"/>
    </source>
</evidence>
<evidence type="ECO:0000313" key="3">
    <source>
        <dbReference type="EMBL" id="KRR09165.1"/>
    </source>
</evidence>
<keyword evidence="1" id="KW-0732">Signal</keyword>
<comment type="caution">
    <text evidence="3">The sequence shown here is derived from an EMBL/GenBank/DDBJ whole genome shotgun (WGS) entry which is preliminary data.</text>
</comment>
<gene>
    <name evidence="3" type="ORF">CP49_09225</name>
</gene>
<keyword evidence="4" id="KW-1185">Reference proteome</keyword>
<dbReference type="Proteomes" id="UP000051913">
    <property type="component" value="Unassembled WGS sequence"/>
</dbReference>
<evidence type="ECO:0000256" key="1">
    <source>
        <dbReference type="SAM" id="SignalP"/>
    </source>
</evidence>
<evidence type="ECO:0000259" key="2">
    <source>
        <dbReference type="Pfam" id="PF09832"/>
    </source>
</evidence>
<feature type="domain" description="DUF2059" evidence="2">
    <location>
        <begin position="105"/>
        <end position="161"/>
    </location>
</feature>
<name>A0A0R3KTA9_9BRAD</name>
<dbReference type="OrthoDB" id="5510290at2"/>
<feature type="signal peptide" evidence="1">
    <location>
        <begin position="1"/>
        <end position="26"/>
    </location>
</feature>
<reference evidence="3 4" key="1">
    <citation type="submission" date="2014-03" db="EMBL/GenBank/DDBJ databases">
        <title>Bradyrhizobium valentinum sp. nov., isolated from effective nodules of Lupinus mariae-josephae, a lupine endemic of basic-lime soils in Eastern Spain.</title>
        <authorList>
            <person name="Duran D."/>
            <person name="Rey L."/>
            <person name="Navarro A."/>
            <person name="Busquets A."/>
            <person name="Imperial J."/>
            <person name="Ruiz-Argueso T."/>
        </authorList>
    </citation>
    <scope>NUCLEOTIDE SEQUENCE [LARGE SCALE GENOMIC DNA]</scope>
    <source>
        <strain evidence="3 4">LmjM3</strain>
    </source>
</reference>
<accession>A0A0R3KTA9</accession>
<dbReference type="AlphaFoldDB" id="A0A0R3KTA9"/>
<dbReference type="InterPro" id="IPR018637">
    <property type="entry name" value="DUF2059"/>
</dbReference>
<feature type="chain" id="PRO_5009796836" description="DUF2059 domain-containing protein" evidence="1">
    <location>
        <begin position="27"/>
        <end position="179"/>
    </location>
</feature>
<proteinExistence type="predicted"/>
<organism evidence="3 4">
    <name type="scientific">Bradyrhizobium valentinum</name>
    <dbReference type="NCBI Taxonomy" id="1518501"/>
    <lineage>
        <taxon>Bacteria</taxon>
        <taxon>Pseudomonadati</taxon>
        <taxon>Pseudomonadota</taxon>
        <taxon>Alphaproteobacteria</taxon>
        <taxon>Hyphomicrobiales</taxon>
        <taxon>Nitrobacteraceae</taxon>
        <taxon>Bradyrhizobium</taxon>
    </lineage>
</organism>